<evidence type="ECO:0000313" key="4">
    <source>
        <dbReference type="Proteomes" id="UP000284547"/>
    </source>
</evidence>
<dbReference type="Gene3D" id="3.30.1340.30">
    <property type="match status" value="1"/>
</dbReference>
<feature type="region of interest" description="Disordered" evidence="1">
    <location>
        <begin position="112"/>
        <end position="195"/>
    </location>
</feature>
<dbReference type="InterPro" id="IPR014004">
    <property type="entry name" value="Transpt-assoc_nodulatn_dom_bac"/>
</dbReference>
<dbReference type="Pfam" id="PF04972">
    <property type="entry name" value="BON"/>
    <property type="match status" value="1"/>
</dbReference>
<dbReference type="PANTHER" id="PTHR34606:SF15">
    <property type="entry name" value="BON DOMAIN-CONTAINING PROTEIN"/>
    <property type="match status" value="1"/>
</dbReference>
<reference evidence="3 4" key="1">
    <citation type="submission" date="2018-08" db="EMBL/GenBank/DDBJ databases">
        <title>Flavobacterium tibetense sp. nov., isolated from a wetland YonghuCo on Tibetan Plateau.</title>
        <authorList>
            <person name="Phurbu D."/>
            <person name="Lu H."/>
            <person name="Xing P."/>
        </authorList>
    </citation>
    <scope>NUCLEOTIDE SEQUENCE [LARGE SCALE GENOMIC DNA]</scope>
    <source>
        <strain evidence="3 4">DJC</strain>
    </source>
</reference>
<dbReference type="OrthoDB" id="680465at2"/>
<dbReference type="InterPro" id="IPR047800">
    <property type="entry name" value="SWFGD_dom"/>
</dbReference>
<protein>
    <submittedName>
        <fullName evidence="3">BON domain-containing protein</fullName>
    </submittedName>
</protein>
<feature type="domain" description="BON" evidence="2">
    <location>
        <begin position="176"/>
        <end position="244"/>
    </location>
</feature>
<dbReference type="NCBIfam" id="NF033157">
    <property type="entry name" value="SWFGD_domain"/>
    <property type="match status" value="1"/>
</dbReference>
<dbReference type="Proteomes" id="UP000284547">
    <property type="component" value="Unassembled WGS sequence"/>
</dbReference>
<evidence type="ECO:0000259" key="2">
    <source>
        <dbReference type="PROSITE" id="PS50914"/>
    </source>
</evidence>
<keyword evidence="4" id="KW-1185">Reference proteome</keyword>
<dbReference type="PROSITE" id="PS50914">
    <property type="entry name" value="BON"/>
    <property type="match status" value="1"/>
</dbReference>
<feature type="region of interest" description="Disordered" evidence="1">
    <location>
        <begin position="1"/>
        <end position="95"/>
    </location>
</feature>
<name>A0A411Z341_9RHOB</name>
<dbReference type="EMBL" id="QWEY01000004">
    <property type="protein sequence ID" value="RGP37474.1"/>
    <property type="molecule type" value="Genomic_DNA"/>
</dbReference>
<dbReference type="PANTHER" id="PTHR34606">
    <property type="entry name" value="BON DOMAIN-CONTAINING PROTEIN"/>
    <property type="match status" value="1"/>
</dbReference>
<gene>
    <name evidence="3" type="ORF">D1012_09665</name>
</gene>
<feature type="compositionally biased region" description="Basic and acidic residues" evidence="1">
    <location>
        <begin position="156"/>
        <end position="167"/>
    </location>
</feature>
<feature type="compositionally biased region" description="Basic and acidic residues" evidence="1">
    <location>
        <begin position="65"/>
        <end position="92"/>
    </location>
</feature>
<comment type="caution">
    <text evidence="3">The sequence shown here is derived from an EMBL/GenBank/DDBJ whole genome shotgun (WGS) entry which is preliminary data.</text>
</comment>
<dbReference type="AlphaFoldDB" id="A0A411Z341"/>
<feature type="compositionally biased region" description="Basic and acidic residues" evidence="1">
    <location>
        <begin position="174"/>
        <end position="195"/>
    </location>
</feature>
<evidence type="ECO:0000256" key="1">
    <source>
        <dbReference type="SAM" id="MobiDB-lite"/>
    </source>
</evidence>
<evidence type="ECO:0000313" key="3">
    <source>
        <dbReference type="EMBL" id="RGP37474.1"/>
    </source>
</evidence>
<dbReference type="SMART" id="SM00749">
    <property type="entry name" value="BON"/>
    <property type="match status" value="1"/>
</dbReference>
<proteinExistence type="predicted"/>
<feature type="compositionally biased region" description="Polar residues" evidence="1">
    <location>
        <begin position="34"/>
        <end position="49"/>
    </location>
</feature>
<dbReference type="InterPro" id="IPR051686">
    <property type="entry name" value="Lipoprotein_DolP"/>
</dbReference>
<accession>A0A411Z341</accession>
<organism evidence="3 4">
    <name type="scientific">Pseudotabrizicola alkalilacus</name>
    <dbReference type="NCBI Taxonomy" id="2305252"/>
    <lineage>
        <taxon>Bacteria</taxon>
        <taxon>Pseudomonadati</taxon>
        <taxon>Pseudomonadota</taxon>
        <taxon>Alphaproteobacteria</taxon>
        <taxon>Rhodobacterales</taxon>
        <taxon>Paracoccaceae</taxon>
        <taxon>Pseudotabrizicola</taxon>
    </lineage>
</organism>
<sequence length="257" mass="28886">MPFRRKMDMANSRHDNRRSDRSQQRGNHDDDQRNWQSEGQTPQRQSDWNSDYDRRGAQGGFEQRGGFEERRGYEDQRGRYDSPAHGRRHPEDSFIAGFGYGGGMASGGLGYGAGVSGGYDRRDAGYSRDYGSSRDHERGMLTRAGDEIASWFGDEEAARRREQDHRGKGPRGYQRSDERIREDVSDRLSDDPRVDASEIDVTVESGEVTLAGEVTSKYAKRYAEDCADAVSGVTHVQNNLRVKRMGTDLTGGTSTQI</sequence>
<feature type="compositionally biased region" description="Basic and acidic residues" evidence="1">
    <location>
        <begin position="119"/>
        <end position="146"/>
    </location>
</feature>
<feature type="compositionally biased region" description="Basic and acidic residues" evidence="1">
    <location>
        <begin position="1"/>
        <end position="33"/>
    </location>
</feature>
<dbReference type="InterPro" id="IPR007055">
    <property type="entry name" value="BON_dom"/>
</dbReference>